<keyword evidence="1" id="KW-0472">Membrane</keyword>
<proteinExistence type="predicted"/>
<keyword evidence="1" id="KW-0812">Transmembrane</keyword>
<dbReference type="EMBL" id="JAUHHV010000010">
    <property type="protein sequence ID" value="KAK1411690.1"/>
    <property type="molecule type" value="Genomic_DNA"/>
</dbReference>
<keyword evidence="3" id="KW-1185">Reference proteome</keyword>
<dbReference type="AlphaFoldDB" id="A0AAD8NDD0"/>
<accession>A0AAD8NDD0</accession>
<evidence type="ECO:0000313" key="3">
    <source>
        <dbReference type="Proteomes" id="UP001229421"/>
    </source>
</evidence>
<keyword evidence="1" id="KW-1133">Transmembrane helix</keyword>
<comment type="caution">
    <text evidence="2">The sequence shown here is derived from an EMBL/GenBank/DDBJ whole genome shotgun (WGS) entry which is preliminary data.</text>
</comment>
<protein>
    <submittedName>
        <fullName evidence="2">Uncharacterized protein</fullName>
    </submittedName>
</protein>
<reference evidence="2" key="1">
    <citation type="journal article" date="2023" name="bioRxiv">
        <title>Improved chromosome-level genome assembly for marigold (Tagetes erecta).</title>
        <authorList>
            <person name="Jiang F."/>
            <person name="Yuan L."/>
            <person name="Wang S."/>
            <person name="Wang H."/>
            <person name="Xu D."/>
            <person name="Wang A."/>
            <person name="Fan W."/>
        </authorList>
    </citation>
    <scope>NUCLEOTIDE SEQUENCE</scope>
    <source>
        <strain evidence="2">WSJ</strain>
        <tissue evidence="2">Leaf</tissue>
    </source>
</reference>
<organism evidence="2 3">
    <name type="scientific">Tagetes erecta</name>
    <name type="common">African marigold</name>
    <dbReference type="NCBI Taxonomy" id="13708"/>
    <lineage>
        <taxon>Eukaryota</taxon>
        <taxon>Viridiplantae</taxon>
        <taxon>Streptophyta</taxon>
        <taxon>Embryophyta</taxon>
        <taxon>Tracheophyta</taxon>
        <taxon>Spermatophyta</taxon>
        <taxon>Magnoliopsida</taxon>
        <taxon>eudicotyledons</taxon>
        <taxon>Gunneridae</taxon>
        <taxon>Pentapetalae</taxon>
        <taxon>asterids</taxon>
        <taxon>campanulids</taxon>
        <taxon>Asterales</taxon>
        <taxon>Asteraceae</taxon>
        <taxon>Asteroideae</taxon>
        <taxon>Heliantheae alliance</taxon>
        <taxon>Tageteae</taxon>
        <taxon>Tagetes</taxon>
    </lineage>
</organism>
<evidence type="ECO:0000256" key="1">
    <source>
        <dbReference type="SAM" id="Phobius"/>
    </source>
</evidence>
<evidence type="ECO:0000313" key="2">
    <source>
        <dbReference type="EMBL" id="KAK1411690.1"/>
    </source>
</evidence>
<sequence>MRKICDEISFFLRFTDGNRLLGQGYFEKLSINFSARSCKYDSFVAFLYAIYLCKVVFVYQSSIEVMQAYRIYQRIECFWVDFFEYARDLRLELVCFDANHKVLVISLNDFADEISFFLRFTDGNRLLGQGYFEKLSINFSARSCKYDSFVAFLYAIYLCKVVFVYQSSIGGMILKLNVLCCVLC</sequence>
<name>A0AAD8NDD0_TARER</name>
<feature type="transmembrane region" description="Helical" evidence="1">
    <location>
        <begin position="146"/>
        <end position="165"/>
    </location>
</feature>
<dbReference type="Proteomes" id="UP001229421">
    <property type="component" value="Unassembled WGS sequence"/>
</dbReference>
<gene>
    <name evidence="2" type="ORF">QVD17_38250</name>
</gene>